<comment type="caution">
    <text evidence="1">The sequence shown here is derived from an EMBL/GenBank/DDBJ whole genome shotgun (WGS) entry which is preliminary data.</text>
</comment>
<dbReference type="Proteomes" id="UP000032309">
    <property type="component" value="Unassembled WGS sequence"/>
</dbReference>
<accession>A0ABQ0JVR6</accession>
<organism evidence="1 2">
    <name type="scientific">Candidatus Brocadia sinica JPN1</name>
    <dbReference type="NCBI Taxonomy" id="1197129"/>
    <lineage>
        <taxon>Bacteria</taxon>
        <taxon>Pseudomonadati</taxon>
        <taxon>Planctomycetota</taxon>
        <taxon>Candidatus Brocadiia</taxon>
        <taxon>Candidatus Brocadiales</taxon>
        <taxon>Candidatus Brocadiaceae</taxon>
        <taxon>Candidatus Brocadia</taxon>
    </lineage>
</organism>
<reference evidence="2" key="1">
    <citation type="journal article" date="2015" name="Genome Announc.">
        <title>Draft Genome Sequence of an Anaerobic Ammonium-Oxidizing Bacterium, "Candidatus Brocadia sinica".</title>
        <authorList>
            <person name="Oshiki M."/>
            <person name="Shinyako-Hata K."/>
            <person name="Satoh H."/>
            <person name="Okabe S."/>
        </authorList>
    </citation>
    <scope>NUCLEOTIDE SEQUENCE [LARGE SCALE GENOMIC DNA]</scope>
    <source>
        <strain evidence="2">JPN1</strain>
    </source>
</reference>
<evidence type="ECO:0000313" key="2">
    <source>
        <dbReference type="Proteomes" id="UP000032309"/>
    </source>
</evidence>
<protein>
    <submittedName>
        <fullName evidence="1">Uncharacterized protein</fullName>
    </submittedName>
</protein>
<name>A0ABQ0JVR6_9BACT</name>
<gene>
    <name evidence="1" type="ORF">BROSI_A1333</name>
</gene>
<sequence length="32" mass="3851">MESFEGVRLLRQEAENRIENIIADIWGKEIYQ</sequence>
<dbReference type="EMBL" id="BAFN01000001">
    <property type="protein sequence ID" value="GAN32818.1"/>
    <property type="molecule type" value="Genomic_DNA"/>
</dbReference>
<keyword evidence="2" id="KW-1185">Reference proteome</keyword>
<evidence type="ECO:0000313" key="1">
    <source>
        <dbReference type="EMBL" id="GAN32818.1"/>
    </source>
</evidence>
<proteinExistence type="predicted"/>